<evidence type="ECO:0008006" key="2">
    <source>
        <dbReference type="Google" id="ProtNLM"/>
    </source>
</evidence>
<dbReference type="EMBL" id="LAZR01001354">
    <property type="protein sequence ID" value="KKN45993.1"/>
    <property type="molecule type" value="Genomic_DNA"/>
</dbReference>
<sequence length="198" mass="23030">MKNSKIIRIKSDKLRMVRNNLRAIIILAVEDEMRRLTCLQFKALNDVKIGKLDKNTSDEIIKRIINNISDLKYALKSSICLCSSCSSKTKDMGFNPIRSSWFCIDCLERSLYTPPDLYKILSKDQLDEFFERLNDQEGINFDGLNWECHSDYRCSKRILTDMGIDSAIQQRFFKFCDIFGGECDCEILMNIAELTTYL</sequence>
<reference evidence="1" key="1">
    <citation type="journal article" date="2015" name="Nature">
        <title>Complex archaea that bridge the gap between prokaryotes and eukaryotes.</title>
        <authorList>
            <person name="Spang A."/>
            <person name="Saw J.H."/>
            <person name="Jorgensen S.L."/>
            <person name="Zaremba-Niedzwiedzka K."/>
            <person name="Martijn J."/>
            <person name="Lind A.E."/>
            <person name="van Eijk R."/>
            <person name="Schleper C."/>
            <person name="Guy L."/>
            <person name="Ettema T.J."/>
        </authorList>
    </citation>
    <scope>NUCLEOTIDE SEQUENCE</scope>
</reference>
<gene>
    <name evidence="1" type="ORF">LCGC14_0677480</name>
</gene>
<evidence type="ECO:0000313" key="1">
    <source>
        <dbReference type="EMBL" id="KKN45993.1"/>
    </source>
</evidence>
<organism evidence="1">
    <name type="scientific">marine sediment metagenome</name>
    <dbReference type="NCBI Taxonomy" id="412755"/>
    <lineage>
        <taxon>unclassified sequences</taxon>
        <taxon>metagenomes</taxon>
        <taxon>ecological metagenomes</taxon>
    </lineage>
</organism>
<dbReference type="AlphaFoldDB" id="A0A0F9TX62"/>
<proteinExistence type="predicted"/>
<protein>
    <recommendedName>
        <fullName evidence="2">DUF2695 domain-containing protein</fullName>
    </recommendedName>
</protein>
<name>A0A0F9TX62_9ZZZZ</name>
<dbReference type="Pfam" id="PF10905">
    <property type="entry name" value="DUF2695"/>
    <property type="match status" value="1"/>
</dbReference>
<comment type="caution">
    <text evidence="1">The sequence shown here is derived from an EMBL/GenBank/DDBJ whole genome shotgun (WGS) entry which is preliminary data.</text>
</comment>
<dbReference type="InterPro" id="IPR024248">
    <property type="entry name" value="DUF2695"/>
</dbReference>
<accession>A0A0F9TX62</accession>